<evidence type="ECO:0000313" key="2">
    <source>
        <dbReference type="Proteomes" id="UP000559653"/>
    </source>
</evidence>
<proteinExistence type="predicted"/>
<name>A0AC60VZQ2_9ARCH</name>
<dbReference type="EMBL" id="JACEMZ010000044">
    <property type="protein sequence ID" value="MBA4452796.1"/>
    <property type="molecule type" value="Genomic_DNA"/>
</dbReference>
<dbReference type="Proteomes" id="UP000559653">
    <property type="component" value="Unassembled WGS sequence"/>
</dbReference>
<sequence length="60" mass="6915">MTKRYLKFSFLAKELVSTKYPVMKVSSLPTRAPHMTPIDVSDAKISILEDPWEFKVKLDS</sequence>
<gene>
    <name evidence="1" type="ORF">H2B03_06490</name>
</gene>
<comment type="caution">
    <text evidence="1">The sequence shown here is derived from an EMBL/GenBank/DDBJ whole genome shotgun (WGS) entry which is preliminary data.</text>
</comment>
<evidence type="ECO:0000313" key="1">
    <source>
        <dbReference type="EMBL" id="MBA4452796.1"/>
    </source>
</evidence>
<protein>
    <submittedName>
        <fullName evidence="1">Uncharacterized protein</fullName>
    </submittedName>
</protein>
<accession>A0AC60VZQ2</accession>
<organism evidence="1 2">
    <name type="scientific">Candidatus Nitrosomaritimum aestuariumsis</name>
    <dbReference type="NCBI Taxonomy" id="3342354"/>
    <lineage>
        <taxon>Archaea</taxon>
        <taxon>Nitrososphaerota</taxon>
        <taxon>Nitrososphaeria</taxon>
        <taxon>Nitrosopumilales</taxon>
        <taxon>Nitrosopumilaceae</taxon>
        <taxon>Candidatus Nitrosomaritimum</taxon>
    </lineage>
</organism>
<reference evidence="1 2" key="1">
    <citation type="journal article" date="2020" name="Appl. Environ. Microbiol.">
        <title>Genomic Characteristics of a Novel Species of Ammonia-Oxidizing Archaea from the Jiulong River Estuary.</title>
        <authorList>
            <person name="Zou D."/>
            <person name="Wan R."/>
            <person name="Han L."/>
            <person name="Xu M.N."/>
            <person name="Liu Y."/>
            <person name="Liu H."/>
            <person name="Kao S.J."/>
            <person name="Li M."/>
        </authorList>
    </citation>
    <scope>NUCLEOTIDE SEQUENCE [LARGE SCALE GENOMIC DNA]</scope>
    <source>
        <strain evidence="1">W1bin1</strain>
    </source>
</reference>